<dbReference type="AlphaFoldDB" id="A0A450XP68"/>
<organism evidence="2">
    <name type="scientific">Candidatus Kentrum sp. MB</name>
    <dbReference type="NCBI Taxonomy" id="2138164"/>
    <lineage>
        <taxon>Bacteria</taxon>
        <taxon>Pseudomonadati</taxon>
        <taxon>Pseudomonadota</taxon>
        <taxon>Gammaproteobacteria</taxon>
        <taxon>Candidatus Kentrum</taxon>
    </lineage>
</organism>
<gene>
    <name evidence="2" type="ORF">BECKMB1821G_GA0114241_107819</name>
</gene>
<reference evidence="2" key="1">
    <citation type="submission" date="2019-02" db="EMBL/GenBank/DDBJ databases">
        <authorList>
            <person name="Gruber-Vodicka R. H."/>
            <person name="Seah K. B. B."/>
        </authorList>
    </citation>
    <scope>NUCLEOTIDE SEQUENCE</scope>
    <source>
        <strain evidence="2">BECK_BZ197</strain>
    </source>
</reference>
<proteinExistence type="predicted"/>
<evidence type="ECO:0000313" key="2">
    <source>
        <dbReference type="EMBL" id="VFK31160.1"/>
    </source>
</evidence>
<sequence length="81" mass="9269">MLQPVSPTSRIGTHTVHFREHKSERHAFRYVLYRLALRARTQTGLGLCVDTGFSEPYYERSLSERQTNPLPKPASKKIVVG</sequence>
<feature type="region of interest" description="Disordered" evidence="1">
    <location>
        <begin position="60"/>
        <end position="81"/>
    </location>
</feature>
<protein>
    <submittedName>
        <fullName evidence="2">Uncharacterized protein</fullName>
    </submittedName>
</protein>
<name>A0A450XP68_9GAMM</name>
<evidence type="ECO:0000256" key="1">
    <source>
        <dbReference type="SAM" id="MobiDB-lite"/>
    </source>
</evidence>
<dbReference type="EMBL" id="CAADFO010000078">
    <property type="protein sequence ID" value="VFK31160.1"/>
    <property type="molecule type" value="Genomic_DNA"/>
</dbReference>
<accession>A0A450XP68</accession>